<comment type="caution">
    <text evidence="1">The sequence shown here is derived from an EMBL/GenBank/DDBJ whole genome shotgun (WGS) entry which is preliminary data.</text>
</comment>
<reference evidence="1 2" key="1">
    <citation type="submission" date="2016-04" db="EMBL/GenBank/DDBJ databases">
        <title>Genome sequence of Clostridium magnum DSM 2767.</title>
        <authorList>
            <person name="Poehlein A."/>
            <person name="Uhlig R."/>
            <person name="Fischer R."/>
            <person name="Bahl H."/>
            <person name="Daniel R."/>
        </authorList>
    </citation>
    <scope>NUCLEOTIDE SEQUENCE [LARGE SCALE GENOMIC DNA]</scope>
    <source>
        <strain evidence="1 2">DSM 2767</strain>
    </source>
</reference>
<evidence type="ECO:0000313" key="2">
    <source>
        <dbReference type="Proteomes" id="UP000076603"/>
    </source>
</evidence>
<dbReference type="Proteomes" id="UP000076603">
    <property type="component" value="Unassembled WGS sequence"/>
</dbReference>
<dbReference type="STRING" id="1121326.CLMAG_14430"/>
<protein>
    <submittedName>
        <fullName evidence="1">Uncharacterized protein</fullName>
    </submittedName>
</protein>
<dbReference type="PATRIC" id="fig|1121326.3.peg.1414"/>
<sequence length="142" mass="15971">MFSIIPEKTYSFSEGLKILGMSRKERAMNALSKVLNDDGVQLKEDSKLYNTLVVTLGIMLYAEKVMAKPTTGMPSLDDPCWKIVGVFQSVIFYAAMFYTFKALLELIIKGEGSWKKVGTGFLVCAADYLIPWFFEIIRGAFI</sequence>
<accession>A0A162UXL1</accession>
<keyword evidence="2" id="KW-1185">Reference proteome</keyword>
<dbReference type="OrthoDB" id="9936314at2"/>
<proteinExistence type="predicted"/>
<dbReference type="RefSeq" id="WP_066619857.1">
    <property type="nucleotide sequence ID" value="NZ_FQXL01000079.1"/>
</dbReference>
<dbReference type="AlphaFoldDB" id="A0A162UXL1"/>
<organism evidence="1 2">
    <name type="scientific">Clostridium magnum DSM 2767</name>
    <dbReference type="NCBI Taxonomy" id="1121326"/>
    <lineage>
        <taxon>Bacteria</taxon>
        <taxon>Bacillati</taxon>
        <taxon>Bacillota</taxon>
        <taxon>Clostridia</taxon>
        <taxon>Eubacteriales</taxon>
        <taxon>Clostridiaceae</taxon>
        <taxon>Clostridium</taxon>
    </lineage>
</organism>
<dbReference type="EMBL" id="LWAE01000001">
    <property type="protein sequence ID" value="KZL94390.1"/>
    <property type="molecule type" value="Genomic_DNA"/>
</dbReference>
<gene>
    <name evidence="1" type="ORF">CLMAG_14430</name>
</gene>
<name>A0A162UXL1_9CLOT</name>
<evidence type="ECO:0000313" key="1">
    <source>
        <dbReference type="EMBL" id="KZL94390.1"/>
    </source>
</evidence>